<reference evidence="2" key="1">
    <citation type="journal article" date="2023" name="Front. Plant Sci.">
        <title>Chromosomal-level genome assembly of Melastoma candidum provides insights into trichome evolution.</title>
        <authorList>
            <person name="Zhong Y."/>
            <person name="Wu W."/>
            <person name="Sun C."/>
            <person name="Zou P."/>
            <person name="Liu Y."/>
            <person name="Dai S."/>
            <person name="Zhou R."/>
        </authorList>
    </citation>
    <scope>NUCLEOTIDE SEQUENCE [LARGE SCALE GENOMIC DNA]</scope>
</reference>
<keyword evidence="2" id="KW-1185">Reference proteome</keyword>
<evidence type="ECO:0000313" key="2">
    <source>
        <dbReference type="Proteomes" id="UP001057402"/>
    </source>
</evidence>
<proteinExistence type="predicted"/>
<evidence type="ECO:0000313" key="1">
    <source>
        <dbReference type="EMBL" id="KAI4365175.1"/>
    </source>
</evidence>
<name>A0ACB9QFJ4_9MYRT</name>
<comment type="caution">
    <text evidence="1">The sequence shown here is derived from an EMBL/GenBank/DDBJ whole genome shotgun (WGS) entry which is preliminary data.</text>
</comment>
<accession>A0ACB9QFJ4</accession>
<protein>
    <submittedName>
        <fullName evidence="1">Uncharacterized protein</fullName>
    </submittedName>
</protein>
<organism evidence="1 2">
    <name type="scientific">Melastoma candidum</name>
    <dbReference type="NCBI Taxonomy" id="119954"/>
    <lineage>
        <taxon>Eukaryota</taxon>
        <taxon>Viridiplantae</taxon>
        <taxon>Streptophyta</taxon>
        <taxon>Embryophyta</taxon>
        <taxon>Tracheophyta</taxon>
        <taxon>Spermatophyta</taxon>
        <taxon>Magnoliopsida</taxon>
        <taxon>eudicotyledons</taxon>
        <taxon>Gunneridae</taxon>
        <taxon>Pentapetalae</taxon>
        <taxon>rosids</taxon>
        <taxon>malvids</taxon>
        <taxon>Myrtales</taxon>
        <taxon>Melastomataceae</taxon>
        <taxon>Melastomatoideae</taxon>
        <taxon>Melastomateae</taxon>
        <taxon>Melastoma</taxon>
    </lineage>
</organism>
<dbReference type="Proteomes" id="UP001057402">
    <property type="component" value="Chromosome 6"/>
</dbReference>
<dbReference type="EMBL" id="CM042885">
    <property type="protein sequence ID" value="KAI4365175.1"/>
    <property type="molecule type" value="Genomic_DNA"/>
</dbReference>
<sequence length="152" mass="16930">MLSKEVFDPHGFDQSDYYDEIEADMKREQERKEQARKRNQQIEFVSAGAQAAVAAAIQKVNISVTAVGDSLRSADAVSRDGRQKKSKWDKVDDDRMIPLPPVGKESISATATVHAGTLSTSNAGSGYTAFAQQRRREAEERRSVDKKLDRRS</sequence>
<gene>
    <name evidence="1" type="ORF">MLD38_021185</name>
</gene>